<dbReference type="GO" id="GO:0080044">
    <property type="term" value="F:quercetin 7-O-glucosyltransferase activity"/>
    <property type="evidence" value="ECO:0007669"/>
    <property type="project" value="TreeGrafter"/>
</dbReference>
<dbReference type="InterPro" id="IPR035595">
    <property type="entry name" value="UDP_glycos_trans_CS"/>
</dbReference>
<dbReference type="Proteomes" id="UP001152484">
    <property type="component" value="Unassembled WGS sequence"/>
</dbReference>
<dbReference type="InterPro" id="IPR002213">
    <property type="entry name" value="UDP_glucos_trans"/>
</dbReference>
<evidence type="ECO:0000256" key="2">
    <source>
        <dbReference type="ARBA" id="ARBA00022679"/>
    </source>
</evidence>
<evidence type="ECO:0000256" key="4">
    <source>
        <dbReference type="RuleBase" id="RU362057"/>
    </source>
</evidence>
<dbReference type="Pfam" id="PF26168">
    <property type="entry name" value="Glyco_transf_N"/>
    <property type="match status" value="1"/>
</dbReference>
<dbReference type="Pfam" id="PF00201">
    <property type="entry name" value="UDPGT"/>
    <property type="match status" value="1"/>
</dbReference>
<evidence type="ECO:0000256" key="3">
    <source>
        <dbReference type="RuleBase" id="RU003718"/>
    </source>
</evidence>
<dbReference type="SUPFAM" id="SSF53756">
    <property type="entry name" value="UDP-Glycosyltransferase/glycogen phosphorylase"/>
    <property type="match status" value="1"/>
</dbReference>
<name>A0A9P0ZGL3_CUSEU</name>
<evidence type="ECO:0000313" key="7">
    <source>
        <dbReference type="Proteomes" id="UP001152484"/>
    </source>
</evidence>
<dbReference type="PANTHER" id="PTHR11926:SF1560">
    <property type="entry name" value="UDP-GLYCOSYLTRANSFERASE 74E1-RELATED"/>
    <property type="match status" value="1"/>
</dbReference>
<dbReference type="AlphaFoldDB" id="A0A9P0ZGL3"/>
<keyword evidence="7" id="KW-1185">Reference proteome</keyword>
<feature type="domain" description="Glycosyltransferase N-terminal" evidence="5">
    <location>
        <begin position="8"/>
        <end position="42"/>
    </location>
</feature>
<evidence type="ECO:0000256" key="1">
    <source>
        <dbReference type="ARBA" id="ARBA00009995"/>
    </source>
</evidence>
<sequence length="465" mass="51432">MGGKGQHIILLPLPLQGHINPMLQFSKRLASKGVRVTILAPAFLRNSLQTNSGDGLIRLEPIPDSYKPPDSIDECLGWFETKVTPSFSNVIEKLNGAGAGCPPAKVVVYDSILPWAQDLARKHALQGAVFFTQSCAVCGLYYLVYRGRLPVQAENSSGVSLPPAFPEMGTRDFPSLMMESGAQAYPCLSKMIVIQSVNIQKADWMLFNTFDSLEKEVVDWISSEARIMTIGPTIPSMYLDKRLEADKDYGMSMFKPNSEACIKWLDSRETASVVYVSFGSLATLGEKQMEELFHGLIKSNCHFLWVVRGSEESKLPKTLLKPEKSLEKGLIVNWSPQLKVLSHSAIGCFMTHCGWNSTLEALSLGVPLVGMPQWTDQPTNAKYITDVWQVGVRVRVGDDGIVRSEEIERCIRHVMVGEASITLKRNALKWRDLAKEAVNEGGTTDKSIDEFLSSMDALDIGKEAI</sequence>
<dbReference type="PANTHER" id="PTHR11926">
    <property type="entry name" value="GLUCOSYL/GLUCURONOSYL TRANSFERASES"/>
    <property type="match status" value="1"/>
</dbReference>
<dbReference type="EMBL" id="CAMAPE010000038">
    <property type="protein sequence ID" value="CAH9101950.1"/>
    <property type="molecule type" value="Genomic_DNA"/>
</dbReference>
<organism evidence="6 7">
    <name type="scientific">Cuscuta europaea</name>
    <name type="common">European dodder</name>
    <dbReference type="NCBI Taxonomy" id="41803"/>
    <lineage>
        <taxon>Eukaryota</taxon>
        <taxon>Viridiplantae</taxon>
        <taxon>Streptophyta</taxon>
        <taxon>Embryophyta</taxon>
        <taxon>Tracheophyta</taxon>
        <taxon>Spermatophyta</taxon>
        <taxon>Magnoliopsida</taxon>
        <taxon>eudicotyledons</taxon>
        <taxon>Gunneridae</taxon>
        <taxon>Pentapetalae</taxon>
        <taxon>asterids</taxon>
        <taxon>lamiids</taxon>
        <taxon>Solanales</taxon>
        <taxon>Convolvulaceae</taxon>
        <taxon>Cuscuteae</taxon>
        <taxon>Cuscuta</taxon>
        <taxon>Cuscuta subgen. Cuscuta</taxon>
    </lineage>
</organism>
<comment type="similarity">
    <text evidence="1 3">Belongs to the UDP-glycosyltransferase family.</text>
</comment>
<keyword evidence="2 3" id="KW-0808">Transferase</keyword>
<proteinExistence type="inferred from homology"/>
<dbReference type="FunFam" id="3.40.50.2000:FF:000019">
    <property type="entry name" value="Glycosyltransferase"/>
    <property type="match status" value="1"/>
</dbReference>
<dbReference type="Gene3D" id="3.40.50.2000">
    <property type="entry name" value="Glycogen Phosphorylase B"/>
    <property type="match status" value="2"/>
</dbReference>
<accession>A0A9P0ZGL3</accession>
<dbReference type="OrthoDB" id="5835829at2759"/>
<dbReference type="PROSITE" id="PS00375">
    <property type="entry name" value="UDPGT"/>
    <property type="match status" value="1"/>
</dbReference>
<dbReference type="InterPro" id="IPR058980">
    <property type="entry name" value="Glyco_transf_N"/>
</dbReference>
<dbReference type="GO" id="GO:0080043">
    <property type="term" value="F:quercetin 3-O-glucosyltransferase activity"/>
    <property type="evidence" value="ECO:0007669"/>
    <property type="project" value="TreeGrafter"/>
</dbReference>
<dbReference type="EC" id="2.4.1.-" evidence="4"/>
<protein>
    <recommendedName>
        <fullName evidence="4">Glycosyltransferase</fullName>
        <ecNumber evidence="4">2.4.1.-</ecNumber>
    </recommendedName>
</protein>
<comment type="caution">
    <text evidence="6">The sequence shown here is derived from an EMBL/GenBank/DDBJ whole genome shotgun (WGS) entry which is preliminary data.</text>
</comment>
<reference evidence="6" key="1">
    <citation type="submission" date="2022-07" db="EMBL/GenBank/DDBJ databases">
        <authorList>
            <person name="Macas J."/>
            <person name="Novak P."/>
            <person name="Neumann P."/>
        </authorList>
    </citation>
    <scope>NUCLEOTIDE SEQUENCE</scope>
</reference>
<dbReference type="CDD" id="cd03784">
    <property type="entry name" value="GT1_Gtf-like"/>
    <property type="match status" value="1"/>
</dbReference>
<evidence type="ECO:0000259" key="5">
    <source>
        <dbReference type="Pfam" id="PF26168"/>
    </source>
</evidence>
<keyword evidence="3" id="KW-0328">Glycosyltransferase</keyword>
<evidence type="ECO:0000313" key="6">
    <source>
        <dbReference type="EMBL" id="CAH9101950.1"/>
    </source>
</evidence>
<gene>
    <name evidence="6" type="ORF">CEURO_LOCUS15617</name>
</gene>